<dbReference type="NCBIfam" id="TIGR01441">
    <property type="entry name" value="GPR"/>
    <property type="match status" value="1"/>
</dbReference>
<reference evidence="7" key="1">
    <citation type="journal article" date="2019" name="Int. J. Syst. Evol. Microbiol.">
        <title>The Global Catalogue of Microorganisms (GCM) 10K type strain sequencing project: providing services to taxonomists for standard genome sequencing and annotation.</title>
        <authorList>
            <consortium name="The Broad Institute Genomics Platform"/>
            <consortium name="The Broad Institute Genome Sequencing Center for Infectious Disease"/>
            <person name="Wu L."/>
            <person name="Ma J."/>
        </authorList>
    </citation>
    <scope>NUCLEOTIDE SEQUENCE [LARGE SCALE GENOMIC DNA]</scope>
    <source>
        <strain evidence="7">JCM 30234</strain>
    </source>
</reference>
<dbReference type="InterPro" id="IPR023430">
    <property type="entry name" value="Pept_HybD-like_dom_sf"/>
</dbReference>
<comment type="function">
    <text evidence="4">Initiates the rapid degradation of small, acid-soluble proteins during spore germination.</text>
</comment>
<evidence type="ECO:0000313" key="7">
    <source>
        <dbReference type="Proteomes" id="UP001596620"/>
    </source>
</evidence>
<evidence type="ECO:0000256" key="1">
    <source>
        <dbReference type="ARBA" id="ARBA00022670"/>
    </source>
</evidence>
<dbReference type="SUPFAM" id="SSF53163">
    <property type="entry name" value="HybD-like"/>
    <property type="match status" value="1"/>
</dbReference>
<evidence type="ECO:0000256" key="5">
    <source>
        <dbReference type="SAM" id="MobiDB-lite"/>
    </source>
</evidence>
<comment type="catalytic activity">
    <reaction evidence="4">
        <text>Endopeptidase action with P4 Glu or Asp, P1 preferably Glu &gt; Asp, P1' hydrophobic and P2' Ala.</text>
        <dbReference type="EC" id="3.4.24.78"/>
    </reaction>
</comment>
<keyword evidence="2 4" id="KW-0378">Hydrolase</keyword>
<comment type="similarity">
    <text evidence="4">Belongs to the peptidase A25 family.</text>
</comment>
<feature type="region of interest" description="Disordered" evidence="5">
    <location>
        <begin position="265"/>
        <end position="284"/>
    </location>
</feature>
<dbReference type="Pfam" id="PF03418">
    <property type="entry name" value="Peptidase_A25"/>
    <property type="match status" value="1"/>
</dbReference>
<comment type="PTM">
    <text evidence="4">Autoproteolytically processed. The inactive tetrameric zymogen termed p46 autoprocesses to a smaller form termed p41, which is active only during spore germination.</text>
</comment>
<comment type="caution">
    <text evidence="6">The sequence shown here is derived from an EMBL/GenBank/DDBJ whole genome shotgun (WGS) entry which is preliminary data.</text>
</comment>
<keyword evidence="7" id="KW-1185">Reference proteome</keyword>
<dbReference type="PIRSF" id="PIRSF019549">
    <property type="entry name" value="Peptidase_A25"/>
    <property type="match status" value="1"/>
</dbReference>
<accession>A0ABW2UZE0</accession>
<name>A0ABW2UZE0_9BACI</name>
<dbReference type="HAMAP" id="MF_00626">
    <property type="entry name" value="Germination_prot"/>
    <property type="match status" value="1"/>
</dbReference>
<dbReference type="Gene3D" id="3.40.50.1450">
    <property type="entry name" value="HybD-like"/>
    <property type="match status" value="1"/>
</dbReference>
<evidence type="ECO:0000256" key="2">
    <source>
        <dbReference type="ARBA" id="ARBA00022801"/>
    </source>
</evidence>
<evidence type="ECO:0000256" key="4">
    <source>
        <dbReference type="HAMAP-Rule" id="MF_00626"/>
    </source>
</evidence>
<feature type="propeptide" id="PRO_5044936184" evidence="4">
    <location>
        <begin position="1"/>
        <end position="13"/>
    </location>
</feature>
<proteinExistence type="inferred from homology"/>
<evidence type="ECO:0000313" key="6">
    <source>
        <dbReference type="EMBL" id="MFC7748045.1"/>
    </source>
</evidence>
<comment type="subunit">
    <text evidence="4">Homotetramer.</text>
</comment>
<dbReference type="EC" id="3.4.24.78" evidence="4"/>
<keyword evidence="1 4" id="KW-0645">Protease</keyword>
<dbReference type="InterPro" id="IPR005080">
    <property type="entry name" value="Peptidase_A25"/>
</dbReference>
<dbReference type="GO" id="GO:0016787">
    <property type="term" value="F:hydrolase activity"/>
    <property type="evidence" value="ECO:0007669"/>
    <property type="project" value="UniProtKB-KW"/>
</dbReference>
<gene>
    <name evidence="4 6" type="primary">gpr</name>
    <name evidence="6" type="ORF">ACFQU8_12690</name>
</gene>
<protein>
    <recommendedName>
        <fullName evidence="4">Germination protease</fullName>
        <ecNumber evidence="4">3.4.24.78</ecNumber>
    </recommendedName>
    <alternativeName>
        <fullName evidence="4">GPR endopeptidase</fullName>
    </alternativeName>
    <alternativeName>
        <fullName evidence="4">Germination proteinase</fullName>
    </alternativeName>
    <alternativeName>
        <fullName evidence="4">Spore protease</fullName>
    </alternativeName>
</protein>
<evidence type="ECO:0000256" key="3">
    <source>
        <dbReference type="ARBA" id="ARBA00023145"/>
    </source>
</evidence>
<keyword evidence="3 4" id="KW-0865">Zymogen</keyword>
<dbReference type="EMBL" id="JBHTGR010000057">
    <property type="protein sequence ID" value="MFC7748045.1"/>
    <property type="molecule type" value="Genomic_DNA"/>
</dbReference>
<dbReference type="Proteomes" id="UP001596620">
    <property type="component" value="Unassembled WGS sequence"/>
</dbReference>
<organism evidence="6 7">
    <name type="scientific">Lentibacillus kimchii</name>
    <dbReference type="NCBI Taxonomy" id="1542911"/>
    <lineage>
        <taxon>Bacteria</taxon>
        <taxon>Bacillati</taxon>
        <taxon>Bacillota</taxon>
        <taxon>Bacilli</taxon>
        <taxon>Bacillales</taxon>
        <taxon>Bacillaceae</taxon>
        <taxon>Lentibacillus</taxon>
    </lineage>
</organism>
<feature type="chain" id="PRO_5044936183" description="Germination protease" evidence="4">
    <location>
        <begin position="14"/>
        <end position="365"/>
    </location>
</feature>
<sequence>MTVEDELFNVRTDLAVESRDMYVEKDKENKQDIKGVTVRDKQERDIALTYIDINAEGEKRIGKKEGSYITLYADGVKKQDTQKQQNAANVFASELKELLKKHHVPADSTGLVVGLGNWNITPDALGPMSVEKVLVTNHLFELEHETVSDGYRPVAAVTPGVMGVTGIETSNIIFGIAEKFKPDFVIAVDALASRSVDRVNETIQISDTGIHPGSGVDNKRKELSQETLGVPVFAVGVPTVVDAVTITSDTIDLILKHLGREWRDKDRPANSLTPAGLTFGHKELTDDDLPDDEKRKRFLGIVGTLSEQDKKSLIEEVLTPAGYNLMVTPKEVDGFMRDMADVIAKGLNAAMHSSITADNAADYSR</sequence>
<dbReference type="RefSeq" id="WP_382360887.1">
    <property type="nucleotide sequence ID" value="NZ_JBHTGR010000057.1"/>
</dbReference>